<sequence>MIKNTFVDLSSRRKFLKQSSIISVGLGFPLGSLYAKEKEGKTKDSAESPIMAAFADGDISPELGMEKPGNYGKAYHKVFHDPCKVRVAAFQTGNKKVLVIGLDALAVYQPWVDEVKEGIAKTHALAKDEIMISASHSHSSGPTAMVMPGQYDHAPNFIQDLAYKKSSCADPKYLESTKRITIDTATKALERLENVQIGAGSGKEEKVAFNRRFFMKNGMTYTHPGQLNPEISKVAGPIDPEVGVIGAWNNNGKCTGCIVNFACHSTTNPGGISANWVYYMEQTIKGAMGQDCVVVFLQGASGDVTQVDNRNPYKQRSGEEWARFVGANVGAEAVKTLLAIPRGSSFPIVTSRDFIEISRRMPSPEKVKKSLSLVQQSPDEVGKTEWVFAKETVMLDSYGREKPTHKVEIQAIQLGPVVLISNPAEFFCELGLRIKNGSQFPITFPVSMANDCVGYVPTLEAFSENTGGGYETRLTSYSNLDITAGNQIVDKSLKLITTLTPGPLPTFPEAPTFGGDPWTYGNVPPEIR</sequence>
<gene>
    <name evidence="1" type="ordered locus">Cycma_3548</name>
</gene>
<dbReference type="eggNOG" id="COG3356">
    <property type="taxonomic scope" value="Bacteria"/>
</dbReference>
<dbReference type="AlphaFoldDB" id="G0IYT5"/>
<dbReference type="RefSeq" id="WP_014021555.1">
    <property type="nucleotide sequence ID" value="NC_015914.1"/>
</dbReference>
<evidence type="ECO:0008006" key="3">
    <source>
        <dbReference type="Google" id="ProtNLM"/>
    </source>
</evidence>
<reference evidence="2" key="1">
    <citation type="submission" date="2011-07" db="EMBL/GenBank/DDBJ databases">
        <title>The complete genome of Cyclobacterium marinum DSM 745.</title>
        <authorList>
            <person name="Lucas S."/>
            <person name="Han J."/>
            <person name="Lapidus A."/>
            <person name="Bruce D."/>
            <person name="Goodwin L."/>
            <person name="Pitluck S."/>
            <person name="Peters L."/>
            <person name="Kyrpides N."/>
            <person name="Mavromatis K."/>
            <person name="Ivanova N."/>
            <person name="Ovchinnikova G."/>
            <person name="Chertkov O."/>
            <person name="Detter J.C."/>
            <person name="Tapia R."/>
            <person name="Han C."/>
            <person name="Land M."/>
            <person name="Hauser L."/>
            <person name="Markowitz V."/>
            <person name="Cheng J.-F."/>
            <person name="Hugenholtz P."/>
            <person name="Woyke T."/>
            <person name="Wu D."/>
            <person name="Tindall B."/>
            <person name="Schuetze A."/>
            <person name="Brambilla E."/>
            <person name="Klenk H.-P."/>
            <person name="Eisen J.A."/>
        </authorList>
    </citation>
    <scope>NUCLEOTIDE SEQUENCE [LARGE SCALE GENOMIC DNA]</scope>
    <source>
        <strain evidence="2">ATCC 25205 / DSM 745 / LMG 13164 / NCIMB 1802</strain>
    </source>
</reference>
<dbReference type="STRING" id="880070.Cycma_3548"/>
<dbReference type="KEGG" id="cmr:Cycma_3548"/>
<dbReference type="HOGENOM" id="CLU_030011_5_0_10"/>
<evidence type="ECO:0000313" key="1">
    <source>
        <dbReference type="EMBL" id="AEL27268.1"/>
    </source>
</evidence>
<dbReference type="Proteomes" id="UP000001635">
    <property type="component" value="Chromosome"/>
</dbReference>
<protein>
    <recommendedName>
        <fullName evidence="3">Neutral/alkaline non-lysosomal ceramidase N-terminal domain-containing protein</fullName>
    </recommendedName>
</protein>
<accession>G0IYT5</accession>
<dbReference type="EMBL" id="CP002955">
    <property type="protein sequence ID" value="AEL27268.1"/>
    <property type="molecule type" value="Genomic_DNA"/>
</dbReference>
<organism evidence="1 2">
    <name type="scientific">Cyclobacterium marinum (strain ATCC 25205 / DSM 745 / LMG 13164 / NCIMB 1802)</name>
    <name type="common">Flectobacillus marinus</name>
    <dbReference type="NCBI Taxonomy" id="880070"/>
    <lineage>
        <taxon>Bacteria</taxon>
        <taxon>Pseudomonadati</taxon>
        <taxon>Bacteroidota</taxon>
        <taxon>Cytophagia</taxon>
        <taxon>Cytophagales</taxon>
        <taxon>Cyclobacteriaceae</taxon>
        <taxon>Cyclobacterium</taxon>
    </lineage>
</organism>
<name>G0IYT5_CYCMS</name>
<evidence type="ECO:0000313" key="2">
    <source>
        <dbReference type="Proteomes" id="UP000001635"/>
    </source>
</evidence>
<proteinExistence type="predicted"/>
<keyword evidence="2" id="KW-1185">Reference proteome</keyword>